<organism evidence="1">
    <name type="scientific">uncultured Aureispira sp</name>
    <dbReference type="NCBI Taxonomy" id="1331704"/>
    <lineage>
        <taxon>Bacteria</taxon>
        <taxon>Pseudomonadati</taxon>
        <taxon>Bacteroidota</taxon>
        <taxon>Saprospiria</taxon>
        <taxon>Saprospirales</taxon>
        <taxon>Saprospiraceae</taxon>
        <taxon>Aureispira</taxon>
        <taxon>environmental samples</taxon>
    </lineage>
</organism>
<evidence type="ECO:0000313" key="1">
    <source>
        <dbReference type="EMBL" id="CAA6819072.1"/>
    </source>
</evidence>
<reference evidence="1" key="1">
    <citation type="submission" date="2020-01" db="EMBL/GenBank/DDBJ databases">
        <authorList>
            <person name="Meier V. D."/>
            <person name="Meier V D."/>
        </authorList>
    </citation>
    <scope>NUCLEOTIDE SEQUENCE</scope>
    <source>
        <strain evidence="1">HLG_WM_MAG_10</strain>
    </source>
</reference>
<dbReference type="AlphaFoldDB" id="A0A6S6TDX9"/>
<gene>
    <name evidence="1" type="ORF">HELGO_WM44144</name>
</gene>
<accession>A0A6S6TDX9</accession>
<feature type="non-terminal residue" evidence="1">
    <location>
        <position position="1"/>
    </location>
</feature>
<name>A0A6S6TDX9_9BACT</name>
<sequence length="302" mass="33317">KLLLLLLFISFSELQAGGPWTKEKGGGYVQFSAYTIPPINRLSIRSYRTKFLNRSILDATGEFYAEYGLAKRLTLTASLPIKWVAAGQQVQVVDSSQLTSRSFGAPGKVLDAGTLVDLGNIRLAGKYNFLSKKIHLTAHALIAAPTALQAYNPNTALRTAYPCWGFQPSLSIGYGKEKMYTYLESGMNFRTHDYSHQWVANFEIGWRVGKRAYFAIALDAVICLPGGSDVPNSTEEVQTGLYVNNQNFVAFTLKGILPISDHVGLNISLAGGLWANNVQQGPNIGLGVYYQWQQKKKPRIDN</sequence>
<proteinExistence type="predicted"/>
<protein>
    <submittedName>
        <fullName evidence="1">Uncharacterized protein</fullName>
    </submittedName>
</protein>
<dbReference type="EMBL" id="CACVAQ010000270">
    <property type="protein sequence ID" value="CAA6819072.1"/>
    <property type="molecule type" value="Genomic_DNA"/>
</dbReference>